<keyword evidence="3" id="KW-1185">Reference proteome</keyword>
<evidence type="ECO:0000313" key="4">
    <source>
        <dbReference type="Proteomes" id="UP000472839"/>
    </source>
</evidence>
<proteinExistence type="predicted"/>
<dbReference type="Proteomes" id="UP000461010">
    <property type="component" value="Unassembled WGS sequence"/>
</dbReference>
<dbReference type="AlphaFoldDB" id="A0A6L4WPJ5"/>
<organism evidence="1 4">
    <name type="scientific">Poseidonibacter ostreae</name>
    <dbReference type="NCBI Taxonomy" id="2654171"/>
    <lineage>
        <taxon>Bacteria</taxon>
        <taxon>Pseudomonadati</taxon>
        <taxon>Campylobacterota</taxon>
        <taxon>Epsilonproteobacteria</taxon>
        <taxon>Campylobacterales</taxon>
        <taxon>Arcobacteraceae</taxon>
        <taxon>Poseidonibacter</taxon>
    </lineage>
</organism>
<reference evidence="3 4" key="1">
    <citation type="submission" date="2019-10" db="EMBL/GenBank/DDBJ databases">
        <title>Poseidonibacter ostreae sp. nov., isolated from the gut of the Ostrea denselamellosa.</title>
        <authorList>
            <person name="Choi A."/>
        </authorList>
    </citation>
    <scope>NUCLEOTIDE SEQUENCE [LARGE SCALE GENOMIC DNA]</scope>
    <source>
        <strain evidence="1 4">SJOD-M-33</strain>
        <strain evidence="2 3">SJOD-M-5</strain>
    </source>
</reference>
<evidence type="ECO:0000313" key="1">
    <source>
        <dbReference type="EMBL" id="KAB7886082.1"/>
    </source>
</evidence>
<dbReference type="RefSeq" id="WP_152190935.1">
    <property type="nucleotide sequence ID" value="NZ_WFKI01000025.1"/>
</dbReference>
<evidence type="ECO:0008006" key="5">
    <source>
        <dbReference type="Google" id="ProtNLM"/>
    </source>
</evidence>
<comment type="caution">
    <text evidence="1">The sequence shown here is derived from an EMBL/GenBank/DDBJ whole genome shotgun (WGS) entry which is preliminary data.</text>
</comment>
<evidence type="ECO:0000313" key="3">
    <source>
        <dbReference type="Proteomes" id="UP000461010"/>
    </source>
</evidence>
<protein>
    <recommendedName>
        <fullName evidence="5">Conjugal transfer protein TraE</fullName>
    </recommendedName>
</protein>
<sequence>MDFKIFNNMKDNILSQNALLKFSMILLTVSNIYLVNQVITNSNSKKTVFLPPQNTYKEFWVSGDVVSESYKEMIGNFIAHNLLNVSVNNANVLVSNIIPLVHSSTYKTVRVELKKMVNYIISNDISRSFHISTINTHMKNKIVVNGSISDFITTKLLRTKDVNLEIDYEVKYGQFYIINLKLNGLTE</sequence>
<dbReference type="InterPro" id="IPR007973">
    <property type="entry name" value="Pilus_assembly_TraE"/>
</dbReference>
<dbReference type="Pfam" id="PF05309">
    <property type="entry name" value="TraE"/>
    <property type="match status" value="1"/>
</dbReference>
<evidence type="ECO:0000313" key="2">
    <source>
        <dbReference type="EMBL" id="KAB7889597.1"/>
    </source>
</evidence>
<dbReference type="EMBL" id="WFKK01000047">
    <property type="protein sequence ID" value="KAB7886082.1"/>
    <property type="molecule type" value="Genomic_DNA"/>
</dbReference>
<dbReference type="EMBL" id="WFKJ01000033">
    <property type="protein sequence ID" value="KAB7889597.1"/>
    <property type="molecule type" value="Genomic_DNA"/>
</dbReference>
<gene>
    <name evidence="2" type="ORF">GBG18_10610</name>
    <name evidence="1" type="ORF">GBG19_13035</name>
</gene>
<name>A0A6L4WPJ5_9BACT</name>
<dbReference type="Proteomes" id="UP000472839">
    <property type="component" value="Unassembled WGS sequence"/>
</dbReference>
<accession>A0A6L4WPJ5</accession>